<evidence type="ECO:0000256" key="3">
    <source>
        <dbReference type="SAM" id="MobiDB-lite"/>
    </source>
</evidence>
<feature type="compositionally biased region" description="Basic and acidic residues" evidence="3">
    <location>
        <begin position="946"/>
        <end position="961"/>
    </location>
</feature>
<keyword evidence="6" id="KW-1185">Reference proteome</keyword>
<keyword evidence="1" id="KW-0547">Nucleotide-binding</keyword>
<dbReference type="SUPFAM" id="SSF55464">
    <property type="entry name" value="Origin of replication-binding domain, RBD-like"/>
    <property type="match status" value="1"/>
</dbReference>
<sequence>MTASLHALGLGASAGAYYTNDPYRETQNRDDYYARDGGGVWWSPSGTVVRHGAPIDLRSFRELCAGLDPRTGKALVRGAGEAHRAGWDITFNCPKSFSILWAGAGLELRKELETVQAAAVDEALGFLVEEGLVEVRLGAGGRIKQPAAGLIVGRFSHYTSRAGDPNVHTHCTIMNVAVSNDGKLRTLETYNLHAKCHLLGVAYRAALSARLADAFGFEARPAGRGQFEIRGVPQTALDAFSKRSKELEAALAGGRAGSSSAQKEVATLSTRGAKADLPTGPELEARWRGEMEVLGIDPWDAARHPERDRAAEQERIPEVPFDPPEVQGTTPAQLAASHLFRHETVIDRTAWLERALVEASLQSIPIAAVRAEMAELERDGTLLRLPGPETAPRWTTPALASVEAALLRAADRPDVSSRIDAAALAAAFAAAPELSIEQRAAVEHAAAPGGVAVIEAGAGTGKTTIASVLVDAATRSGIKVIGLAPSWVAAGELGASTAIPAQAIARWRHDLARGQGPALDADTLIILDEAGMVGTRDMEAVLTAAAEAGARVVALGDRRQLAAVAGASPLRAVVDVLGRHATLGEVRRQTVSWQRAASVLMARGEVEDGLRAYGRHGRLLMVSGPTAARERVIALWTEARVRHGDDGVIIATRENRDATALNAGARVVLRQEGKLGAADRMVQVRDRDDKPRDLALAIGDRLRFGETLSQHGIRNGTRGTVTAIGPDDAGELRLAVHLEDGRRVEDALSGFAPGRERRGRAAGALPRITHAYAGTVYAAQGRTVAEAVLYVGSATDARDVYVGLTHHRRDATVIVERDRLEAAVRVSQSDPRLHPSDAELQERLYVESRRYGEKRNVVDHVEDRAAFVRTGTLPSPCPEQRLDVRRGFEAGRRLGAVLRELAAAPSLMLVQVVRLAQGVERGLASRAQDIAAYLRAPTLPAAVDRPQPRMERDRSGPDLSR</sequence>
<dbReference type="GO" id="GO:0017116">
    <property type="term" value="F:single-stranded DNA helicase activity"/>
    <property type="evidence" value="ECO:0007669"/>
    <property type="project" value="TreeGrafter"/>
</dbReference>
<reference evidence="5 6" key="2">
    <citation type="submission" date="2019-02" db="EMBL/GenBank/DDBJ databases">
        <title>'Lichenibacterium ramalinii' gen. nov. sp. nov., 'Lichenibacterium minor' gen. nov. sp. nov.</title>
        <authorList>
            <person name="Pankratov T."/>
        </authorList>
    </citation>
    <scope>NUCLEOTIDE SEQUENCE [LARGE SCALE GENOMIC DNA]</scope>
    <source>
        <strain evidence="5 6">RmlP001</strain>
    </source>
</reference>
<dbReference type="InterPro" id="IPR003593">
    <property type="entry name" value="AAA+_ATPase"/>
</dbReference>
<evidence type="ECO:0000256" key="2">
    <source>
        <dbReference type="ARBA" id="ARBA00022840"/>
    </source>
</evidence>
<dbReference type="SUPFAM" id="SSF52540">
    <property type="entry name" value="P-loop containing nucleoside triphosphate hydrolases"/>
    <property type="match status" value="2"/>
</dbReference>
<dbReference type="CDD" id="cd17933">
    <property type="entry name" value="DEXSc_RecD-like"/>
    <property type="match status" value="1"/>
</dbReference>
<protein>
    <submittedName>
        <fullName evidence="5">Conjugal transfer protein</fullName>
    </submittedName>
</protein>
<organism evidence="5 6">
    <name type="scientific">Lichenibacterium ramalinae</name>
    <dbReference type="NCBI Taxonomy" id="2316527"/>
    <lineage>
        <taxon>Bacteria</taxon>
        <taxon>Pseudomonadati</taxon>
        <taxon>Pseudomonadota</taxon>
        <taxon>Alphaproteobacteria</taxon>
        <taxon>Hyphomicrobiales</taxon>
        <taxon>Lichenihabitantaceae</taxon>
        <taxon>Lichenibacterium</taxon>
    </lineage>
</organism>
<dbReference type="OrthoDB" id="1826980at2"/>
<dbReference type="Pfam" id="PF13604">
    <property type="entry name" value="AAA_30"/>
    <property type="match status" value="1"/>
</dbReference>
<proteinExistence type="predicted"/>
<dbReference type="PANTHER" id="PTHR43788:SF6">
    <property type="entry name" value="DNA HELICASE B"/>
    <property type="match status" value="1"/>
</dbReference>
<dbReference type="Pfam" id="PF08751">
    <property type="entry name" value="TrwC"/>
    <property type="match status" value="1"/>
</dbReference>
<evidence type="ECO:0000313" key="6">
    <source>
        <dbReference type="Proteomes" id="UP000289411"/>
    </source>
</evidence>
<dbReference type="NCBIfam" id="NF041492">
    <property type="entry name" value="MobF"/>
    <property type="match status" value="1"/>
</dbReference>
<comment type="caution">
    <text evidence="5">The sequence shown here is derived from an EMBL/GenBank/DDBJ whole genome shotgun (WGS) entry which is preliminary data.</text>
</comment>
<dbReference type="EMBL" id="QYBC01000032">
    <property type="protein sequence ID" value="RYB01652.1"/>
    <property type="molecule type" value="Genomic_DNA"/>
</dbReference>
<dbReference type="InterPro" id="IPR027417">
    <property type="entry name" value="P-loop_NTPase"/>
</dbReference>
<dbReference type="SMART" id="SM00382">
    <property type="entry name" value="AAA"/>
    <property type="match status" value="1"/>
</dbReference>
<dbReference type="RefSeq" id="WP_129221962.1">
    <property type="nucleotide sequence ID" value="NZ_QYBC01000032.1"/>
</dbReference>
<feature type="region of interest" description="Disordered" evidence="3">
    <location>
        <begin position="941"/>
        <end position="961"/>
    </location>
</feature>
<evidence type="ECO:0000256" key="1">
    <source>
        <dbReference type="ARBA" id="ARBA00022741"/>
    </source>
</evidence>
<name>A0A4Q2R5M3_9HYPH</name>
<dbReference type="AlphaFoldDB" id="A0A4Q2R5M3"/>
<dbReference type="Gene3D" id="2.30.30.940">
    <property type="match status" value="1"/>
</dbReference>
<reference evidence="5 6" key="1">
    <citation type="submission" date="2018-09" db="EMBL/GenBank/DDBJ databases">
        <authorList>
            <person name="Grouzdev D.S."/>
            <person name="Krutkina M.S."/>
        </authorList>
    </citation>
    <scope>NUCLEOTIDE SEQUENCE [LARGE SCALE GENOMIC DNA]</scope>
    <source>
        <strain evidence="5 6">RmlP001</strain>
    </source>
</reference>
<dbReference type="PANTHER" id="PTHR43788">
    <property type="entry name" value="DNA2/NAM7 HELICASE FAMILY MEMBER"/>
    <property type="match status" value="1"/>
</dbReference>
<accession>A0A4Q2R5M3</accession>
<evidence type="ECO:0000259" key="4">
    <source>
        <dbReference type="SMART" id="SM00382"/>
    </source>
</evidence>
<dbReference type="GO" id="GO:0006310">
    <property type="term" value="P:DNA recombination"/>
    <property type="evidence" value="ECO:0007669"/>
    <property type="project" value="TreeGrafter"/>
</dbReference>
<dbReference type="InterPro" id="IPR050534">
    <property type="entry name" value="Coronavir_polyprotein_1ab"/>
</dbReference>
<evidence type="ECO:0000313" key="5">
    <source>
        <dbReference type="EMBL" id="RYB01652.1"/>
    </source>
</evidence>
<dbReference type="InterPro" id="IPR014862">
    <property type="entry name" value="TrwC"/>
</dbReference>
<gene>
    <name evidence="5" type="ORF">D3272_25020</name>
</gene>
<feature type="domain" description="AAA+ ATPase" evidence="4">
    <location>
        <begin position="448"/>
        <end position="673"/>
    </location>
</feature>
<dbReference type="Proteomes" id="UP000289411">
    <property type="component" value="Unassembled WGS sequence"/>
</dbReference>
<keyword evidence="2" id="KW-0067">ATP-binding</keyword>
<dbReference type="Gene3D" id="3.40.50.300">
    <property type="entry name" value="P-loop containing nucleotide triphosphate hydrolases"/>
    <property type="match status" value="2"/>
</dbReference>
<dbReference type="GO" id="GO:0005524">
    <property type="term" value="F:ATP binding"/>
    <property type="evidence" value="ECO:0007669"/>
    <property type="project" value="UniProtKB-KW"/>
</dbReference>
<dbReference type="GO" id="GO:0009338">
    <property type="term" value="C:exodeoxyribonuclease V complex"/>
    <property type="evidence" value="ECO:0007669"/>
    <property type="project" value="TreeGrafter"/>
</dbReference>